<dbReference type="PIRSF" id="PIRSF015582">
    <property type="entry name" value="Cit_lyase_B"/>
    <property type="match status" value="1"/>
</dbReference>
<feature type="binding site" evidence="6">
    <location>
        <position position="122"/>
    </location>
    <ligand>
        <name>Mg(2+)</name>
        <dbReference type="ChEBI" id="CHEBI:18420"/>
    </ligand>
</feature>
<proteinExistence type="inferred from homology"/>
<evidence type="ECO:0000313" key="8">
    <source>
        <dbReference type="EMBL" id="GGE02304.1"/>
    </source>
</evidence>
<feature type="binding site" evidence="5">
    <location>
        <position position="122"/>
    </location>
    <ligand>
        <name>substrate</name>
    </ligand>
</feature>
<comment type="similarity">
    <text evidence="2">Belongs to the HpcH/HpaI aldolase family.</text>
</comment>
<feature type="binding site" evidence="5">
    <location>
        <position position="70"/>
    </location>
    <ligand>
        <name>substrate</name>
    </ligand>
</feature>
<dbReference type="Pfam" id="PF03328">
    <property type="entry name" value="HpcH_HpaI"/>
    <property type="match status" value="1"/>
</dbReference>
<dbReference type="EMBL" id="BMJM01000001">
    <property type="protein sequence ID" value="GGE02304.1"/>
    <property type="molecule type" value="Genomic_DNA"/>
</dbReference>
<comment type="caution">
    <text evidence="8">The sequence shown here is derived from an EMBL/GenBank/DDBJ whole genome shotgun (WGS) entry which is preliminary data.</text>
</comment>
<dbReference type="InterPro" id="IPR005000">
    <property type="entry name" value="Aldolase/citrate-lyase_domain"/>
</dbReference>
<dbReference type="PANTHER" id="PTHR32308">
    <property type="entry name" value="LYASE BETA SUBUNIT, PUTATIVE (AFU_ORTHOLOGUE AFUA_4G13030)-RELATED"/>
    <property type="match status" value="1"/>
</dbReference>
<dbReference type="GO" id="GO:0000287">
    <property type="term" value="F:magnesium ion binding"/>
    <property type="evidence" value="ECO:0007669"/>
    <property type="project" value="TreeGrafter"/>
</dbReference>
<dbReference type="GO" id="GO:0006107">
    <property type="term" value="P:oxaloacetate metabolic process"/>
    <property type="evidence" value="ECO:0007669"/>
    <property type="project" value="TreeGrafter"/>
</dbReference>
<evidence type="ECO:0000259" key="7">
    <source>
        <dbReference type="Pfam" id="PF03328"/>
    </source>
</evidence>
<keyword evidence="9" id="KW-1185">Reference proteome</keyword>
<protein>
    <submittedName>
        <fullName evidence="8">CoA ester lyase</fullName>
    </submittedName>
</protein>
<evidence type="ECO:0000256" key="3">
    <source>
        <dbReference type="ARBA" id="ARBA00022723"/>
    </source>
</evidence>
<keyword evidence="3 6" id="KW-0479">Metal-binding</keyword>
<keyword evidence="8" id="KW-0456">Lyase</keyword>
<accession>A0A917E5R1</accession>
<dbReference type="InterPro" id="IPR011206">
    <property type="entry name" value="Citrate_lyase_beta/mcl1/mcl2"/>
</dbReference>
<feature type="domain" description="HpcH/HpaI aldolase/citrate lyase" evidence="7">
    <location>
        <begin position="9"/>
        <end position="216"/>
    </location>
</feature>
<reference evidence="8" key="1">
    <citation type="journal article" date="2014" name="Int. J. Syst. Evol. Microbiol.">
        <title>Complete genome sequence of Corynebacterium casei LMG S-19264T (=DSM 44701T), isolated from a smear-ripened cheese.</title>
        <authorList>
            <consortium name="US DOE Joint Genome Institute (JGI-PGF)"/>
            <person name="Walter F."/>
            <person name="Albersmeier A."/>
            <person name="Kalinowski J."/>
            <person name="Ruckert C."/>
        </authorList>
    </citation>
    <scope>NUCLEOTIDE SEQUENCE</scope>
    <source>
        <strain evidence="8">CGMCC 1.15519</strain>
    </source>
</reference>
<dbReference type="Gene3D" id="3.20.20.60">
    <property type="entry name" value="Phosphoenolpyruvate-binding domains"/>
    <property type="match status" value="1"/>
</dbReference>
<sequence length="277" mass="28519">MTDVLRPRRSVLYLPANRESAVAKARTLAVDCVILDLEDAVQPAAKDAAREAAAAAMQAGGWGGREMLLRANGLGTAWAAADLAMAKAAGFGAVVVPKVDSVDEAARAVEMAGGLPVWAMIETPRGVLDAPAIARVPGVVALLAGMADLAKDLRARPDGARTPLLYSLSAIVVAARAAGVMCFDGVFTDVGDAAGFEAEARQSVMLGFDGKTLIHPSQVAACNLVFSPSAEDVVEAEGLIAAYEAGLASGVGVTTFRGKMVEVLHVEEARRVLGLAR</sequence>
<dbReference type="Proteomes" id="UP000635071">
    <property type="component" value="Unassembled WGS sequence"/>
</dbReference>
<evidence type="ECO:0000256" key="1">
    <source>
        <dbReference type="ARBA" id="ARBA00001946"/>
    </source>
</evidence>
<dbReference type="AlphaFoldDB" id="A0A917E5R1"/>
<feature type="binding site" evidence="6">
    <location>
        <position position="148"/>
    </location>
    <ligand>
        <name>Mg(2+)</name>
        <dbReference type="ChEBI" id="CHEBI:18420"/>
    </ligand>
</feature>
<dbReference type="RefSeq" id="WP_188761400.1">
    <property type="nucleotide sequence ID" value="NZ_BMJM01000001.1"/>
</dbReference>
<dbReference type="PANTHER" id="PTHR32308:SF10">
    <property type="entry name" value="CITRATE LYASE SUBUNIT BETA"/>
    <property type="match status" value="1"/>
</dbReference>
<name>A0A917E5R1_9SPHN</name>
<dbReference type="SUPFAM" id="SSF51621">
    <property type="entry name" value="Phosphoenolpyruvate/pyruvate domain"/>
    <property type="match status" value="1"/>
</dbReference>
<organism evidence="8 9">
    <name type="scientific">Sandarakinorhabdus glacialis</name>
    <dbReference type="NCBI Taxonomy" id="1614636"/>
    <lineage>
        <taxon>Bacteria</taxon>
        <taxon>Pseudomonadati</taxon>
        <taxon>Pseudomonadota</taxon>
        <taxon>Alphaproteobacteria</taxon>
        <taxon>Sphingomonadales</taxon>
        <taxon>Sphingosinicellaceae</taxon>
        <taxon>Sandarakinorhabdus</taxon>
    </lineage>
</organism>
<dbReference type="InterPro" id="IPR040442">
    <property type="entry name" value="Pyrv_kinase-like_dom_sf"/>
</dbReference>
<evidence type="ECO:0000256" key="4">
    <source>
        <dbReference type="ARBA" id="ARBA00022842"/>
    </source>
</evidence>
<evidence type="ECO:0000256" key="5">
    <source>
        <dbReference type="PIRSR" id="PIRSR015582-1"/>
    </source>
</evidence>
<comment type="cofactor">
    <cofactor evidence="1">
        <name>Mg(2+)</name>
        <dbReference type="ChEBI" id="CHEBI:18420"/>
    </cofactor>
</comment>
<dbReference type="GO" id="GO:0016829">
    <property type="term" value="F:lyase activity"/>
    <property type="evidence" value="ECO:0007669"/>
    <property type="project" value="UniProtKB-KW"/>
</dbReference>
<evidence type="ECO:0000256" key="2">
    <source>
        <dbReference type="ARBA" id="ARBA00005568"/>
    </source>
</evidence>
<evidence type="ECO:0000256" key="6">
    <source>
        <dbReference type="PIRSR" id="PIRSR015582-2"/>
    </source>
</evidence>
<reference evidence="8" key="2">
    <citation type="submission" date="2020-09" db="EMBL/GenBank/DDBJ databases">
        <authorList>
            <person name="Sun Q."/>
            <person name="Zhou Y."/>
        </authorList>
    </citation>
    <scope>NUCLEOTIDE SEQUENCE</scope>
    <source>
        <strain evidence="8">CGMCC 1.15519</strain>
    </source>
</reference>
<keyword evidence="4 6" id="KW-0460">Magnesium</keyword>
<evidence type="ECO:0000313" key="9">
    <source>
        <dbReference type="Proteomes" id="UP000635071"/>
    </source>
</evidence>
<gene>
    <name evidence="8" type="ORF">GCM10011529_05920</name>
</gene>
<dbReference type="InterPro" id="IPR015813">
    <property type="entry name" value="Pyrv/PenolPyrv_kinase-like_dom"/>
</dbReference>